<evidence type="ECO:0000256" key="1">
    <source>
        <dbReference type="ARBA" id="ARBA00008059"/>
    </source>
</evidence>
<evidence type="ECO:0000256" key="2">
    <source>
        <dbReference type="ARBA" id="ARBA00022741"/>
    </source>
</evidence>
<reference evidence="5 6" key="2">
    <citation type="submission" date="2019-09" db="EMBL/GenBank/DDBJ databases">
        <authorList>
            <person name="Jin C."/>
        </authorList>
    </citation>
    <scope>NUCLEOTIDE SEQUENCE [LARGE SCALE GENOMIC DNA]</scope>
    <source>
        <strain evidence="5 6">AN110305</strain>
    </source>
</reference>
<dbReference type="InterPro" id="IPR027417">
    <property type="entry name" value="P-loop_NTPase"/>
</dbReference>
<dbReference type="Gene3D" id="3.40.50.300">
    <property type="entry name" value="P-loop containing nucleotide triphosphate hydrolases"/>
    <property type="match status" value="1"/>
</dbReference>
<evidence type="ECO:0000259" key="4">
    <source>
        <dbReference type="SMART" id="SM00382"/>
    </source>
</evidence>
<name>A0A5B2W5Y9_9PSEU</name>
<dbReference type="InterPro" id="IPR003593">
    <property type="entry name" value="AAA+_ATPase"/>
</dbReference>
<gene>
    <name evidence="5" type="ORF">F0L68_40800</name>
</gene>
<protein>
    <submittedName>
        <fullName evidence="5">AAA family ATPase</fullName>
    </submittedName>
</protein>
<dbReference type="CDD" id="cd00009">
    <property type="entry name" value="AAA"/>
    <property type="match status" value="1"/>
</dbReference>
<dbReference type="RefSeq" id="WP_149855281.1">
    <property type="nucleotide sequence ID" value="NZ_VUOB01000140.1"/>
</dbReference>
<reference evidence="5 6" key="1">
    <citation type="submission" date="2019-09" db="EMBL/GenBank/DDBJ databases">
        <title>Goodfellowia gen. nov., a new genus of the Pseudonocardineae related to Actinoalloteichus, containing Goodfellowia coeruleoviolacea gen. nov., comb. nov. gen. nov., comb. nov.</title>
        <authorList>
            <person name="Labeda D."/>
        </authorList>
    </citation>
    <scope>NUCLEOTIDE SEQUENCE [LARGE SCALE GENOMIC DNA]</scope>
    <source>
        <strain evidence="5 6">AN110305</strain>
    </source>
</reference>
<dbReference type="GO" id="GO:0005524">
    <property type="term" value="F:ATP binding"/>
    <property type="evidence" value="ECO:0007669"/>
    <property type="project" value="UniProtKB-KW"/>
</dbReference>
<dbReference type="SUPFAM" id="SSF52540">
    <property type="entry name" value="P-loop containing nucleoside triphosphate hydrolases"/>
    <property type="match status" value="1"/>
</dbReference>
<proteinExistence type="inferred from homology"/>
<dbReference type="SMART" id="SM00382">
    <property type="entry name" value="AAA"/>
    <property type="match status" value="1"/>
</dbReference>
<dbReference type="OrthoDB" id="9773429at2"/>
<dbReference type="PRINTS" id="PR00051">
    <property type="entry name" value="DNAA"/>
</dbReference>
<dbReference type="NCBIfam" id="NF038214">
    <property type="entry name" value="IS21_help_AAA"/>
    <property type="match status" value="1"/>
</dbReference>
<evidence type="ECO:0000256" key="3">
    <source>
        <dbReference type="ARBA" id="ARBA00022840"/>
    </source>
</evidence>
<dbReference type="Proteomes" id="UP000323454">
    <property type="component" value="Unassembled WGS sequence"/>
</dbReference>
<comment type="caution">
    <text evidence="5">The sequence shown here is derived from an EMBL/GenBank/DDBJ whole genome shotgun (WGS) entry which is preliminary data.</text>
</comment>
<keyword evidence="2" id="KW-0547">Nucleotide-binding</keyword>
<accession>A0A5B2W5Y9</accession>
<organism evidence="5 6">
    <name type="scientific">Solihabitans fulvus</name>
    <dbReference type="NCBI Taxonomy" id="1892852"/>
    <lineage>
        <taxon>Bacteria</taxon>
        <taxon>Bacillati</taxon>
        <taxon>Actinomycetota</taxon>
        <taxon>Actinomycetes</taxon>
        <taxon>Pseudonocardiales</taxon>
        <taxon>Pseudonocardiaceae</taxon>
        <taxon>Solihabitans</taxon>
    </lineage>
</organism>
<dbReference type="PIRSF" id="PIRSF003073">
    <property type="entry name" value="DNAC_TnpB_IstB"/>
    <property type="match status" value="1"/>
</dbReference>
<feature type="domain" description="AAA+ ATPase" evidence="4">
    <location>
        <begin position="105"/>
        <end position="237"/>
    </location>
</feature>
<dbReference type="InterPro" id="IPR020591">
    <property type="entry name" value="Chromosome_initiator_DnaA-like"/>
</dbReference>
<dbReference type="InterPro" id="IPR047661">
    <property type="entry name" value="IstB"/>
</dbReference>
<dbReference type="InterPro" id="IPR002611">
    <property type="entry name" value="IstB_ATP-bd"/>
</dbReference>
<evidence type="ECO:0000313" key="5">
    <source>
        <dbReference type="EMBL" id="KAA2246238.1"/>
    </source>
</evidence>
<dbReference type="InterPro" id="IPR028350">
    <property type="entry name" value="DNAC/IstB-like"/>
</dbReference>
<dbReference type="PANTHER" id="PTHR30050:SF4">
    <property type="entry name" value="ATP-BINDING PROTEIN RV3427C IN INSERTION SEQUENCE-RELATED"/>
    <property type="match status" value="1"/>
</dbReference>
<keyword evidence="3" id="KW-0067">ATP-binding</keyword>
<dbReference type="GO" id="GO:0006260">
    <property type="term" value="P:DNA replication"/>
    <property type="evidence" value="ECO:0007669"/>
    <property type="project" value="TreeGrafter"/>
</dbReference>
<dbReference type="PANTHER" id="PTHR30050">
    <property type="entry name" value="CHROMOSOMAL REPLICATION INITIATOR PROTEIN DNAA"/>
    <property type="match status" value="1"/>
</dbReference>
<dbReference type="EMBL" id="VUOB01000140">
    <property type="protein sequence ID" value="KAA2246238.1"/>
    <property type="molecule type" value="Genomic_DNA"/>
</dbReference>
<sequence>MSARTDTAAQAAIGAAARELHLPTVRTEADRLAEIAVRERQTHLVFLAEVLATEVDERSERRRQRRITEARFPRLKRLSEFNLDVVPTIAPTQLAALASGTYLDAGEPVVLLGDSGTGKTHLLIGLGLAACEQGRRVRYVTCAHLVNELVEAADERALSRVVGRYARLDLLLLDELGYVQIDPRGAELLFQIITEREERASIGIGTNLPFSEWGSVFGDPRLVAAIVDRVTFNAHILETGTQSYRLRTSKTTSRSKKTG</sequence>
<keyword evidence="6" id="KW-1185">Reference proteome</keyword>
<comment type="similarity">
    <text evidence="1">Belongs to the IS21/IS1162 putative ATP-binding protein family.</text>
</comment>
<dbReference type="AlphaFoldDB" id="A0A5B2W5Y9"/>
<evidence type="ECO:0000313" key="6">
    <source>
        <dbReference type="Proteomes" id="UP000323454"/>
    </source>
</evidence>
<dbReference type="Pfam" id="PF01695">
    <property type="entry name" value="IstB_IS21"/>
    <property type="match status" value="1"/>
</dbReference>